<feature type="region of interest" description="Disordered" evidence="1">
    <location>
        <begin position="122"/>
        <end position="156"/>
    </location>
</feature>
<keyword evidence="3" id="KW-1185">Reference proteome</keyword>
<dbReference type="AlphaFoldDB" id="A0AAD5YF36"/>
<accession>A0AAD5YF36</accession>
<feature type="region of interest" description="Disordered" evidence="1">
    <location>
        <begin position="218"/>
        <end position="240"/>
    </location>
</feature>
<organism evidence="2 3">
    <name type="scientific">Meripilus lineatus</name>
    <dbReference type="NCBI Taxonomy" id="2056292"/>
    <lineage>
        <taxon>Eukaryota</taxon>
        <taxon>Fungi</taxon>
        <taxon>Dikarya</taxon>
        <taxon>Basidiomycota</taxon>
        <taxon>Agaricomycotina</taxon>
        <taxon>Agaricomycetes</taxon>
        <taxon>Polyporales</taxon>
        <taxon>Meripilaceae</taxon>
        <taxon>Meripilus</taxon>
    </lineage>
</organism>
<feature type="compositionally biased region" description="Polar residues" evidence="1">
    <location>
        <begin position="125"/>
        <end position="139"/>
    </location>
</feature>
<gene>
    <name evidence="2" type="ORF">NLI96_g9639</name>
</gene>
<name>A0AAD5YF36_9APHY</name>
<dbReference type="EMBL" id="JANAWD010000498">
    <property type="protein sequence ID" value="KAJ3478608.1"/>
    <property type="molecule type" value="Genomic_DNA"/>
</dbReference>
<comment type="caution">
    <text evidence="2">The sequence shown here is derived from an EMBL/GenBank/DDBJ whole genome shotgun (WGS) entry which is preliminary data.</text>
</comment>
<dbReference type="Proteomes" id="UP001212997">
    <property type="component" value="Unassembled WGS sequence"/>
</dbReference>
<sequence length="306" mass="34850">MPDYVVTKKRKRSNAIDPCLGFYLYPSGSEGSELKSRVPKRAVNAREGGSVKSCLEHDLGNRPTIYSQPPDVHIDPRQGPLLVGLAPKSISRDGINNDLVQSTSTPRTSGIERRKVDVCDKNPCQGDNSKNIRSPNKVNLSRRKKRRGIPIVPDSSPLNLNQVTKLCTDSPPASVWRRKQGYSTTSFIIRPRKLCMVEKVNEIFSRLLWHHPHHAIDESTETSFSRTQTQRSGLGSQRRHRGLQSILQSAKPFRPVVQNRQLSLEPGTTRNTKSQNKYNLETSTTWKRIEFIPFEEHEKLLRRRLQ</sequence>
<feature type="compositionally biased region" description="Polar residues" evidence="1">
    <location>
        <begin position="221"/>
        <end position="235"/>
    </location>
</feature>
<evidence type="ECO:0000313" key="3">
    <source>
        <dbReference type="Proteomes" id="UP001212997"/>
    </source>
</evidence>
<reference evidence="2" key="1">
    <citation type="submission" date="2022-07" db="EMBL/GenBank/DDBJ databases">
        <title>Genome Sequence of Physisporinus lineatus.</title>
        <authorList>
            <person name="Buettner E."/>
        </authorList>
    </citation>
    <scope>NUCLEOTIDE SEQUENCE</scope>
    <source>
        <strain evidence="2">VT162</strain>
    </source>
</reference>
<evidence type="ECO:0000313" key="2">
    <source>
        <dbReference type="EMBL" id="KAJ3478608.1"/>
    </source>
</evidence>
<proteinExistence type="predicted"/>
<protein>
    <submittedName>
        <fullName evidence="2">Uncharacterized protein</fullName>
    </submittedName>
</protein>
<evidence type="ECO:0000256" key="1">
    <source>
        <dbReference type="SAM" id="MobiDB-lite"/>
    </source>
</evidence>